<dbReference type="AlphaFoldDB" id="A0AAV8UZF6"/>
<reference evidence="1 2" key="1">
    <citation type="journal article" date="2023" name="Nat. Commun.">
        <title>Origin of minicircular mitochondrial genomes in red algae.</title>
        <authorList>
            <person name="Lee Y."/>
            <person name="Cho C.H."/>
            <person name="Lee Y.M."/>
            <person name="Park S.I."/>
            <person name="Yang J.H."/>
            <person name="West J.A."/>
            <person name="Bhattacharya D."/>
            <person name="Yoon H.S."/>
        </authorList>
    </citation>
    <scope>NUCLEOTIDE SEQUENCE [LARGE SCALE GENOMIC DNA]</scope>
    <source>
        <strain evidence="1 2">CCMP1338</strain>
        <tissue evidence="1">Whole cell</tissue>
    </source>
</reference>
<protein>
    <submittedName>
        <fullName evidence="1">Uncharacterized protein</fullName>
    </submittedName>
</protein>
<evidence type="ECO:0000313" key="2">
    <source>
        <dbReference type="Proteomes" id="UP001157974"/>
    </source>
</evidence>
<dbReference type="Proteomes" id="UP001157974">
    <property type="component" value="Unassembled WGS sequence"/>
</dbReference>
<proteinExistence type="predicted"/>
<organism evidence="1 2">
    <name type="scientific">Rhodosorus marinus</name>
    <dbReference type="NCBI Taxonomy" id="101924"/>
    <lineage>
        <taxon>Eukaryota</taxon>
        <taxon>Rhodophyta</taxon>
        <taxon>Stylonematophyceae</taxon>
        <taxon>Stylonematales</taxon>
        <taxon>Stylonemataceae</taxon>
        <taxon>Rhodosorus</taxon>
    </lineage>
</organism>
<comment type="caution">
    <text evidence="1">The sequence shown here is derived from an EMBL/GenBank/DDBJ whole genome shotgun (WGS) entry which is preliminary data.</text>
</comment>
<evidence type="ECO:0000313" key="1">
    <source>
        <dbReference type="EMBL" id="KAJ8906988.1"/>
    </source>
</evidence>
<sequence>MSDDHAHGKGYLAVKMADENNDLFARAFGMYEEVRETVLSSDAYSKCVAATSYVSRLTVSAAGAAGSAAWVVGTAMVVGILPALFAVDLAIPQPHPSDVVCTGFENRLKLANDIQMLS</sequence>
<dbReference type="EMBL" id="JAMWBK010000003">
    <property type="protein sequence ID" value="KAJ8906988.1"/>
    <property type="molecule type" value="Genomic_DNA"/>
</dbReference>
<name>A0AAV8UZF6_9RHOD</name>
<gene>
    <name evidence="1" type="ORF">NDN08_003471</name>
</gene>
<accession>A0AAV8UZF6</accession>
<keyword evidence="2" id="KW-1185">Reference proteome</keyword>